<evidence type="ECO:0000256" key="8">
    <source>
        <dbReference type="ARBA" id="ARBA00035652"/>
    </source>
</evidence>
<reference evidence="14" key="2">
    <citation type="submission" date="2019-12" db="EMBL/GenBank/DDBJ databases">
        <title>Complete and draft genome sequences of new strains and members of some known species of the genus Rathayibacter isolated from plants.</title>
        <authorList>
            <person name="Tarlachkov S.V."/>
            <person name="Starodumova I.P."/>
            <person name="Dorofeeva L.V."/>
            <person name="Prisyazhnaya N.V."/>
            <person name="Leyn S."/>
            <person name="Zlamal J."/>
            <person name="Elan M."/>
            <person name="Osterman A.L."/>
            <person name="Nadler S."/>
            <person name="Subbotin S.A."/>
            <person name="Evtushenko L.I."/>
        </authorList>
    </citation>
    <scope>NUCLEOTIDE SEQUENCE [LARGE SCALE GENOMIC DNA]</scope>
    <source>
        <strain evidence="14">VKM Ac-2761</strain>
    </source>
</reference>
<evidence type="ECO:0000256" key="4">
    <source>
        <dbReference type="ARBA" id="ARBA00022692"/>
    </source>
</evidence>
<keyword evidence="4 9" id="KW-0812">Transmembrane</keyword>
<dbReference type="PANTHER" id="PTHR47737:SF1">
    <property type="entry name" value="GLYCINE BETAINE_PROLINE BETAINE TRANSPORT SYSTEM PERMEASE PROTEIN PROW"/>
    <property type="match status" value="1"/>
</dbReference>
<accession>A0A168G5U6</accession>
<reference evidence="11 13" key="1">
    <citation type="submission" date="2015-08" db="EMBL/GenBank/DDBJ databases">
        <title>Draft Genome Sequence of Rathayibacter sp. Strain VKM Ac-2596 Isolated from Leaf Gall Induced by Plant-Parasitic Nematodes.</title>
        <authorList>
            <person name="Vasilenko O.V."/>
            <person name="Starodumova I.P."/>
            <person name="Tarlachkov S.V."/>
            <person name="Dorofeeva L.V."/>
            <person name="Evtushenko L.I."/>
        </authorList>
    </citation>
    <scope>NUCLEOTIDE SEQUENCE [LARGE SCALE GENOMIC DNA]</scope>
    <source>
        <strain evidence="11 13">VKM Ac-2596</strain>
    </source>
</reference>
<evidence type="ECO:0000256" key="1">
    <source>
        <dbReference type="ARBA" id="ARBA00004141"/>
    </source>
</evidence>
<dbReference type="GO" id="GO:0031460">
    <property type="term" value="P:glycine betaine transport"/>
    <property type="evidence" value="ECO:0007669"/>
    <property type="project" value="TreeGrafter"/>
</dbReference>
<dbReference type="CDD" id="cd06261">
    <property type="entry name" value="TM_PBP2"/>
    <property type="match status" value="1"/>
</dbReference>
<dbReference type="Proteomes" id="UP000076717">
    <property type="component" value="Unassembled WGS sequence"/>
</dbReference>
<feature type="transmembrane region" description="Helical" evidence="9">
    <location>
        <begin position="138"/>
        <end position="164"/>
    </location>
</feature>
<evidence type="ECO:0000256" key="9">
    <source>
        <dbReference type="RuleBase" id="RU363032"/>
    </source>
</evidence>
<dbReference type="GO" id="GO:0043190">
    <property type="term" value="C:ATP-binding cassette (ABC) transporter complex"/>
    <property type="evidence" value="ECO:0007669"/>
    <property type="project" value="InterPro"/>
</dbReference>
<evidence type="ECO:0000313" key="11">
    <source>
        <dbReference type="EMBL" id="KZX21801.1"/>
    </source>
</evidence>
<feature type="domain" description="ABC transmembrane type-1" evidence="10">
    <location>
        <begin position="91"/>
        <end position="270"/>
    </location>
</feature>
<dbReference type="RefSeq" id="WP_068209314.1">
    <property type="nucleotide sequence ID" value="NZ_CP047186.1"/>
</dbReference>
<protein>
    <submittedName>
        <fullName evidence="12">ABC transporter permease subunit</fullName>
    </submittedName>
    <submittedName>
        <fullName evidence="11">Glycine betaine transport system permease protein OpuAB</fullName>
    </submittedName>
</protein>
<feature type="transmembrane region" description="Helical" evidence="9">
    <location>
        <begin position="249"/>
        <end position="270"/>
    </location>
</feature>
<dbReference type="FunFam" id="1.10.3720.10:FF:000001">
    <property type="entry name" value="Glycine betaine ABC transporter, permease"/>
    <property type="match status" value="1"/>
</dbReference>
<dbReference type="InterPro" id="IPR000515">
    <property type="entry name" value="MetI-like"/>
</dbReference>
<dbReference type="InterPro" id="IPR007210">
    <property type="entry name" value="ABC_Gly_betaine_transp_sub-bd"/>
</dbReference>
<feature type="transmembrane region" description="Helical" evidence="9">
    <location>
        <begin position="205"/>
        <end position="229"/>
    </location>
</feature>
<reference evidence="12" key="3">
    <citation type="submission" date="2019-12" db="EMBL/GenBank/DDBJ databases">
        <title>Complete and Draft Genome Sequences of New Strains and Members of Some Known Species of the Genus Rathayibacter isolated from Plants.</title>
        <authorList>
            <person name="Tarlachkov S.V."/>
            <person name="Starodumova I.P."/>
            <person name="Dorofeeva L.V."/>
            <person name="Prisyazhnaya N.V."/>
            <person name="Leyn S.A."/>
            <person name="Zlamal J.E."/>
            <person name="Elane M.L."/>
            <person name="Osterman A.L."/>
            <person name="Nadler S.A."/>
            <person name="Subbotin S.A."/>
            <person name="Evtushenko L.I."/>
        </authorList>
    </citation>
    <scope>NUCLEOTIDE SEQUENCE</scope>
    <source>
        <strain evidence="12">VKM Ac-2761</strain>
    </source>
</reference>
<dbReference type="SUPFAM" id="SSF53850">
    <property type="entry name" value="Periplasmic binding protein-like II"/>
    <property type="match status" value="1"/>
</dbReference>
<evidence type="ECO:0000256" key="2">
    <source>
        <dbReference type="ARBA" id="ARBA00022448"/>
    </source>
</evidence>
<dbReference type="GO" id="GO:0005275">
    <property type="term" value="F:amine transmembrane transporter activity"/>
    <property type="evidence" value="ECO:0007669"/>
    <property type="project" value="TreeGrafter"/>
</dbReference>
<dbReference type="Pfam" id="PF04069">
    <property type="entry name" value="OpuAC"/>
    <property type="match status" value="1"/>
</dbReference>
<dbReference type="PROSITE" id="PS50928">
    <property type="entry name" value="ABC_TM1"/>
    <property type="match status" value="1"/>
</dbReference>
<sequence>MTDLGFRLPLGALAEGAVNVLTQTFQPIFDLLRTVFGALYDGVDLVLATPPFWVVIAFIAVLAYAVRGWVFAIGTAVGLLLIVAVDQWENAMDSLALVLVASVIAIALSVPLGVIAARNRTASAVIRPILDLMQTMPAFVYLIPALILFRVGVVPGIVATIVFAMAPGVRLTELGIRGVDPELVEAGESFGSSKWRILRQIQLPLALPSILAGLNQVIMLSLSMVVIAGMVGAGGLGGDVVASLNRIDVALGFEAGIAVVILAVVLDRMTGALGRPSPARLARAGNRRAVIATRSAIGAVSIGLVASLGAATLAAPATAASVDNGDRPDITVAVFQGWDEGIAVSALWEAVLEEKGYDVTLQNADVAPGFQGLSTGDYDLALDTWLPLTHASFVEKYGDSIVDLGAWNDEAKLTIAVNESAPIDSIEDLAANPGVVGNRLVGIEPGSGLNKTTTEAVIPGYGLEGMDYLTSSTPAMLQELSSAVSSGENIAVTLWRPHWAYDAFPIKDLEDPKGLLGQAEGIHSFGSADFDSDYPTMSSWIRDFRMDSETLYSLENALFNDGADDRDAALASWIADHREYVDSLVS</sequence>
<keyword evidence="5 9" id="KW-1133">Transmembrane helix</keyword>
<feature type="transmembrane region" description="Helical" evidence="9">
    <location>
        <begin position="52"/>
        <end position="83"/>
    </location>
</feature>
<dbReference type="Proteomes" id="UP000465031">
    <property type="component" value="Chromosome"/>
</dbReference>
<dbReference type="CDD" id="cd13639">
    <property type="entry name" value="PBP2_OpuAC_like"/>
    <property type="match status" value="1"/>
</dbReference>
<dbReference type="Pfam" id="PF00528">
    <property type="entry name" value="BPD_transp_1"/>
    <property type="match status" value="1"/>
</dbReference>
<evidence type="ECO:0000256" key="6">
    <source>
        <dbReference type="ARBA" id="ARBA00023136"/>
    </source>
</evidence>
<evidence type="ECO:0000256" key="7">
    <source>
        <dbReference type="ARBA" id="ARBA00035642"/>
    </source>
</evidence>
<organism evidence="11 13">
    <name type="scientific">Rathayibacter tanaceti</name>
    <dbReference type="NCBI Taxonomy" id="1671680"/>
    <lineage>
        <taxon>Bacteria</taxon>
        <taxon>Bacillati</taxon>
        <taxon>Actinomycetota</taxon>
        <taxon>Actinomycetes</taxon>
        <taxon>Micrococcales</taxon>
        <taxon>Microbacteriaceae</taxon>
        <taxon>Rathayibacter</taxon>
    </lineage>
</organism>
<dbReference type="EMBL" id="CP047186">
    <property type="protein sequence ID" value="QHC54870.1"/>
    <property type="molecule type" value="Genomic_DNA"/>
</dbReference>
<evidence type="ECO:0000259" key="10">
    <source>
        <dbReference type="PROSITE" id="PS50928"/>
    </source>
</evidence>
<dbReference type="Gene3D" id="3.40.190.10">
    <property type="entry name" value="Periplasmic binding protein-like II"/>
    <property type="match status" value="1"/>
</dbReference>
<dbReference type="PANTHER" id="PTHR47737">
    <property type="entry name" value="GLYCINE BETAINE/PROLINE BETAINE TRANSPORT SYSTEM PERMEASE PROTEIN PROW"/>
    <property type="match status" value="1"/>
</dbReference>
<dbReference type="Gene3D" id="1.10.3720.10">
    <property type="entry name" value="MetI-like"/>
    <property type="match status" value="1"/>
</dbReference>
<comment type="similarity">
    <text evidence="8">In the N-terminal section; belongs to the binding-protein-dependent transport system permease family.</text>
</comment>
<dbReference type="EMBL" id="LIIN01000025">
    <property type="protein sequence ID" value="KZX21801.1"/>
    <property type="molecule type" value="Genomic_DNA"/>
</dbReference>
<comment type="similarity">
    <text evidence="7">In the C-terminal section; belongs to the OsmX family.</text>
</comment>
<dbReference type="SUPFAM" id="SSF161098">
    <property type="entry name" value="MetI-like"/>
    <property type="match status" value="1"/>
</dbReference>
<comment type="similarity">
    <text evidence="9">Belongs to the binding-protein-dependent transport system permease family.</text>
</comment>
<keyword evidence="6 9" id="KW-0472">Membrane</keyword>
<keyword evidence="3" id="KW-1003">Cell membrane</keyword>
<evidence type="ECO:0000313" key="12">
    <source>
        <dbReference type="EMBL" id="QHC54870.1"/>
    </source>
</evidence>
<feature type="transmembrane region" description="Helical" evidence="9">
    <location>
        <begin position="95"/>
        <end position="118"/>
    </location>
</feature>
<dbReference type="GO" id="GO:0015226">
    <property type="term" value="F:carnitine transmembrane transporter activity"/>
    <property type="evidence" value="ECO:0007669"/>
    <property type="project" value="TreeGrafter"/>
</dbReference>
<evidence type="ECO:0000256" key="3">
    <source>
        <dbReference type="ARBA" id="ARBA00022475"/>
    </source>
</evidence>
<evidence type="ECO:0000313" key="14">
    <source>
        <dbReference type="Proteomes" id="UP000465031"/>
    </source>
</evidence>
<evidence type="ECO:0000256" key="5">
    <source>
        <dbReference type="ARBA" id="ARBA00022989"/>
    </source>
</evidence>
<dbReference type="AlphaFoldDB" id="A0A168G5U6"/>
<dbReference type="Gene3D" id="3.40.190.100">
    <property type="entry name" value="Glycine betaine-binding periplasmic protein, domain 2"/>
    <property type="match status" value="1"/>
</dbReference>
<dbReference type="InterPro" id="IPR035906">
    <property type="entry name" value="MetI-like_sf"/>
</dbReference>
<name>A0A168G5U6_9MICO</name>
<dbReference type="PATRIC" id="fig|1671680.3.peg.1110"/>
<evidence type="ECO:0000313" key="13">
    <source>
        <dbReference type="Proteomes" id="UP000076717"/>
    </source>
</evidence>
<gene>
    <name evidence="11" type="primary">opuAB</name>
    <name evidence="11" type="ORF">ACH61_01056</name>
    <name evidence="12" type="ORF">GSU10_03900</name>
</gene>
<keyword evidence="13" id="KW-1185">Reference proteome</keyword>
<keyword evidence="2 9" id="KW-0813">Transport</keyword>
<dbReference type="OrthoDB" id="9787902at2"/>
<dbReference type="GO" id="GO:0015871">
    <property type="term" value="P:choline transport"/>
    <property type="evidence" value="ECO:0007669"/>
    <property type="project" value="TreeGrafter"/>
</dbReference>
<dbReference type="KEGG" id="rte:GSU10_03900"/>
<proteinExistence type="inferred from homology"/>
<comment type="subcellular location">
    <subcellularLocation>
        <location evidence="9">Cell membrane</location>
        <topology evidence="9">Multi-pass membrane protein</topology>
    </subcellularLocation>
    <subcellularLocation>
        <location evidence="1">Membrane</location>
        <topology evidence="1">Multi-pass membrane protein</topology>
    </subcellularLocation>
</comment>